<evidence type="ECO:0000256" key="5">
    <source>
        <dbReference type="ARBA" id="ARBA00023242"/>
    </source>
</evidence>
<dbReference type="AlphaFoldDB" id="A0A0A2L529"/>
<evidence type="ECO:0000256" key="4">
    <source>
        <dbReference type="ARBA" id="ARBA00023163"/>
    </source>
</evidence>
<dbReference type="PANTHER" id="PTHR47660">
    <property type="entry name" value="TRANSCRIPTION FACTOR WITH C2H2 AND ZN(2)-CYS(6) DNA BINDING DOMAIN (EUROFUNG)-RELATED-RELATED"/>
    <property type="match status" value="1"/>
</dbReference>
<gene>
    <name evidence="6" type="ORF">PITC_027230</name>
</gene>
<evidence type="ECO:0000256" key="1">
    <source>
        <dbReference type="ARBA" id="ARBA00022723"/>
    </source>
</evidence>
<dbReference type="HOGENOM" id="CLU_1261907_0_0_1"/>
<dbReference type="STRING" id="40296.A0A0A2L529"/>
<keyword evidence="2" id="KW-0862">Zinc</keyword>
<dbReference type="OrthoDB" id="40579at2759"/>
<keyword evidence="3" id="KW-0805">Transcription regulation</keyword>
<keyword evidence="1" id="KW-0479">Metal-binding</keyword>
<accession>A0A0A2L529</accession>
<keyword evidence="7" id="KW-1185">Reference proteome</keyword>
<dbReference type="PANTHER" id="PTHR47660:SF2">
    <property type="entry name" value="TRANSCRIPTION FACTOR WITH C2H2 AND ZN(2)-CYS(6) DNA BINDING DOMAIN (EUROFUNG)"/>
    <property type="match status" value="1"/>
</dbReference>
<sequence length="219" mass="24603">MNFELGLTDADIEFFDSLSRPGPPHQTRVIQEQSAQRGIPVSPEFSNHVDTNPLNDSPLSHWNPRAEDNAYMDQHYLSVPQHLDTPDSTGISRPRIFAEPLSKESRDAVFALVVKRCQRNTSTRIMQCFPSVELLDSLIQSFFAQQRSKIDTWIHESTMLLNQESPDMILTLAAAGAVCSDVEAIQRLGYAMLEVARLQVIGKVLLATMTVRFSVAKFQ</sequence>
<evidence type="ECO:0000313" key="6">
    <source>
        <dbReference type="EMBL" id="KGO71710.1"/>
    </source>
</evidence>
<name>A0A0A2L529_PENIT</name>
<reference evidence="6 7" key="1">
    <citation type="journal article" date="2015" name="Mol. Plant Microbe Interact.">
        <title>Genome, transcriptome, and functional analyses of Penicillium expansum provide new insights into secondary metabolism and pathogenicity.</title>
        <authorList>
            <person name="Ballester A.R."/>
            <person name="Marcet-Houben M."/>
            <person name="Levin E."/>
            <person name="Sela N."/>
            <person name="Selma-Lazaro C."/>
            <person name="Carmona L."/>
            <person name="Wisniewski M."/>
            <person name="Droby S."/>
            <person name="Gonzalez-Candelas L."/>
            <person name="Gabaldon T."/>
        </authorList>
    </citation>
    <scope>NUCLEOTIDE SEQUENCE [LARGE SCALE GENOMIC DNA]</scope>
    <source>
        <strain evidence="6 7">PHI-1</strain>
    </source>
</reference>
<dbReference type="EMBL" id="JQGA01000918">
    <property type="protein sequence ID" value="KGO71710.1"/>
    <property type="molecule type" value="Genomic_DNA"/>
</dbReference>
<dbReference type="PhylomeDB" id="A0A0A2L529"/>
<keyword evidence="5" id="KW-0539">Nucleus</keyword>
<proteinExistence type="predicted"/>
<keyword evidence="4" id="KW-0804">Transcription</keyword>
<comment type="caution">
    <text evidence="6">The sequence shown here is derived from an EMBL/GenBank/DDBJ whole genome shotgun (WGS) entry which is preliminary data.</text>
</comment>
<dbReference type="OMA" id="NAYMDQH"/>
<dbReference type="Proteomes" id="UP000030104">
    <property type="component" value="Unassembled WGS sequence"/>
</dbReference>
<evidence type="ECO:0000313" key="7">
    <source>
        <dbReference type="Proteomes" id="UP000030104"/>
    </source>
</evidence>
<evidence type="ECO:0000256" key="3">
    <source>
        <dbReference type="ARBA" id="ARBA00023015"/>
    </source>
</evidence>
<protein>
    <submittedName>
        <fullName evidence="6">Uncharacterized protein</fullName>
    </submittedName>
</protein>
<dbReference type="GO" id="GO:0046872">
    <property type="term" value="F:metal ion binding"/>
    <property type="evidence" value="ECO:0007669"/>
    <property type="project" value="UniProtKB-KW"/>
</dbReference>
<evidence type="ECO:0000256" key="2">
    <source>
        <dbReference type="ARBA" id="ARBA00022833"/>
    </source>
</evidence>
<organism evidence="6 7">
    <name type="scientific">Penicillium italicum</name>
    <name type="common">Blue mold</name>
    <dbReference type="NCBI Taxonomy" id="40296"/>
    <lineage>
        <taxon>Eukaryota</taxon>
        <taxon>Fungi</taxon>
        <taxon>Dikarya</taxon>
        <taxon>Ascomycota</taxon>
        <taxon>Pezizomycotina</taxon>
        <taxon>Eurotiomycetes</taxon>
        <taxon>Eurotiomycetidae</taxon>
        <taxon>Eurotiales</taxon>
        <taxon>Aspergillaceae</taxon>
        <taxon>Penicillium</taxon>
    </lineage>
</organism>